<reference evidence="2 3" key="1">
    <citation type="submission" date="2006-06" db="EMBL/GenBank/DDBJ databases">
        <title>Complete sequence of Rubrobacter xylanophilus DSM 9941.</title>
        <authorList>
            <consortium name="US DOE Joint Genome Institute"/>
            <person name="Copeland A."/>
            <person name="Lucas S."/>
            <person name="Lapidus A."/>
            <person name="Barry K."/>
            <person name="Detter J.C."/>
            <person name="Glavina del Rio T."/>
            <person name="Hammon N."/>
            <person name="Israni S."/>
            <person name="Dalin E."/>
            <person name="Tice H."/>
            <person name="Pitluck S."/>
            <person name="Munk A.C."/>
            <person name="Brettin T."/>
            <person name="Bruce D."/>
            <person name="Han C."/>
            <person name="Tapia R."/>
            <person name="Gilna P."/>
            <person name="Schmutz J."/>
            <person name="Larimer F."/>
            <person name="Land M."/>
            <person name="Hauser L."/>
            <person name="Kyrpides N."/>
            <person name="Lykidis A."/>
            <person name="da Costa M.S."/>
            <person name="Rainey F.A."/>
            <person name="Empadinhas N."/>
            <person name="Jolivet E."/>
            <person name="Battista J.R."/>
            <person name="Richardson P."/>
        </authorList>
    </citation>
    <scope>NUCLEOTIDE SEQUENCE [LARGE SCALE GENOMIC DNA]</scope>
    <source>
        <strain evidence="3">DSM 9941 / NBRC 16129 / PRD-1</strain>
    </source>
</reference>
<feature type="chain" id="PRO_5039293606" description="DUF192 domain-containing protein" evidence="1">
    <location>
        <begin position="20"/>
        <end position="152"/>
    </location>
</feature>
<dbReference type="EMBL" id="CP000386">
    <property type="protein sequence ID" value="ABG05487.1"/>
    <property type="molecule type" value="Genomic_DNA"/>
</dbReference>
<organism evidence="2 3">
    <name type="scientific">Rubrobacter xylanophilus (strain DSM 9941 / JCM 11954 / NBRC 16129 / PRD-1)</name>
    <dbReference type="NCBI Taxonomy" id="266117"/>
    <lineage>
        <taxon>Bacteria</taxon>
        <taxon>Bacillati</taxon>
        <taxon>Actinomycetota</taxon>
        <taxon>Rubrobacteria</taxon>
        <taxon>Rubrobacterales</taxon>
        <taxon>Rubrobacteraceae</taxon>
        <taxon>Rubrobacter</taxon>
    </lineage>
</organism>
<dbReference type="InterPro" id="IPR038695">
    <property type="entry name" value="Saro_0823-like_sf"/>
</dbReference>
<dbReference type="OrthoDB" id="9808290at2"/>
<dbReference type="Proteomes" id="UP000006637">
    <property type="component" value="Chromosome"/>
</dbReference>
<dbReference type="Gene3D" id="2.60.120.1140">
    <property type="entry name" value="Protein of unknown function DUF192"/>
    <property type="match status" value="1"/>
</dbReference>
<dbReference type="PANTHER" id="PTHR37953:SF1">
    <property type="entry name" value="UPF0127 PROTEIN MJ1496"/>
    <property type="match status" value="1"/>
</dbReference>
<keyword evidence="3" id="KW-1185">Reference proteome</keyword>
<dbReference type="STRING" id="266117.Rxyl_2570"/>
<evidence type="ECO:0000256" key="1">
    <source>
        <dbReference type="SAM" id="SignalP"/>
    </source>
</evidence>
<dbReference type="PANTHER" id="PTHR37953">
    <property type="entry name" value="UPF0127 PROTEIN MJ1496"/>
    <property type="match status" value="1"/>
</dbReference>
<keyword evidence="1" id="KW-0732">Signal</keyword>
<dbReference type="eggNOG" id="COG1430">
    <property type="taxonomic scope" value="Bacteria"/>
</dbReference>
<dbReference type="Pfam" id="PF02643">
    <property type="entry name" value="DUF192"/>
    <property type="match status" value="1"/>
</dbReference>
<dbReference type="HOGENOM" id="CLU_097039_0_1_11"/>
<dbReference type="PhylomeDB" id="Q1ASZ1"/>
<dbReference type="AlphaFoldDB" id="Q1ASZ1"/>
<evidence type="ECO:0000313" key="2">
    <source>
        <dbReference type="EMBL" id="ABG05487.1"/>
    </source>
</evidence>
<dbReference type="PROSITE" id="PS51257">
    <property type="entry name" value="PROKAR_LIPOPROTEIN"/>
    <property type="match status" value="1"/>
</dbReference>
<dbReference type="InterPro" id="IPR003795">
    <property type="entry name" value="DUF192"/>
</dbReference>
<dbReference type="KEGG" id="rxy:Rxyl_2570"/>
<evidence type="ECO:0008006" key="4">
    <source>
        <dbReference type="Google" id="ProtNLM"/>
    </source>
</evidence>
<accession>Q1ASZ1</accession>
<evidence type="ECO:0000313" key="3">
    <source>
        <dbReference type="Proteomes" id="UP000006637"/>
    </source>
</evidence>
<feature type="signal peptide" evidence="1">
    <location>
        <begin position="1"/>
        <end position="19"/>
    </location>
</feature>
<gene>
    <name evidence="2" type="ordered locus">Rxyl_2570</name>
</gene>
<proteinExistence type="predicted"/>
<dbReference type="RefSeq" id="WP_011565496.1">
    <property type="nucleotide sequence ID" value="NC_008148.1"/>
</dbReference>
<protein>
    <recommendedName>
        <fullName evidence="4">DUF192 domain-containing protein</fullName>
    </recommendedName>
</protein>
<sequence>MRRGALLLAALLLVLAAGCGGEGGSASGGPAPETLTIHADGGDVRVRVEVADEPAEQRRGLMHRTALGEDRGMLFVFGSEQRLSFWMKDTLIPLSIAYIDAEGRIVDIQDMRPLDDDPPHYVSARPAMYALEVNRGFFEERGVEVGDTVELP</sequence>
<name>Q1ASZ1_RUBXD</name>